<name>B7LUC3_ESCF3</name>
<dbReference type="AlphaFoldDB" id="B7LUC3"/>
<dbReference type="Proteomes" id="UP000000745">
    <property type="component" value="Chromosome"/>
</dbReference>
<evidence type="ECO:0000313" key="1">
    <source>
        <dbReference type="EMBL" id="CAQ89578.1"/>
    </source>
</evidence>
<evidence type="ECO:0008006" key="3">
    <source>
        <dbReference type="Google" id="ProtNLM"/>
    </source>
</evidence>
<evidence type="ECO:0000313" key="2">
    <source>
        <dbReference type="Proteomes" id="UP000000745"/>
    </source>
</evidence>
<organism evidence="1 2">
    <name type="scientific">Escherichia fergusonii (strain ATCC 35469 / DSM 13698 / CCUG 18766 / IAM 14443 / JCM 21226 / LMG 7866 / NBRC 102419 / NCTC 12128 / CDC 0568-73)</name>
    <dbReference type="NCBI Taxonomy" id="585054"/>
    <lineage>
        <taxon>Bacteria</taxon>
        <taxon>Pseudomonadati</taxon>
        <taxon>Pseudomonadota</taxon>
        <taxon>Gammaproteobacteria</taxon>
        <taxon>Enterobacterales</taxon>
        <taxon>Enterobacteriaceae</taxon>
        <taxon>Escherichia</taxon>
    </lineage>
</organism>
<gene>
    <name evidence="1" type="ordered locus">EFER_2075</name>
</gene>
<proteinExistence type="predicted"/>
<dbReference type="HOGENOM" id="CLU_153121_0_0_6"/>
<dbReference type="EMBL" id="CU928158">
    <property type="protein sequence ID" value="CAQ89578.1"/>
    <property type="molecule type" value="Genomic_DNA"/>
</dbReference>
<protein>
    <recommendedName>
        <fullName evidence="3">Regulatory protein N</fullName>
    </recommendedName>
</protein>
<dbReference type="KEGG" id="efe:EFER_2075"/>
<reference evidence="2" key="1">
    <citation type="journal article" date="2009" name="PLoS Genet.">
        <title>Organised genome dynamics in the Escherichia coli species results in highly diverse adaptive paths.</title>
        <authorList>
            <person name="Touchon M."/>
            <person name="Hoede C."/>
            <person name="Tenaillon O."/>
            <person name="Barbe V."/>
            <person name="Baeriswyl S."/>
            <person name="Bidet P."/>
            <person name="Bingen E."/>
            <person name="Bonacorsi S."/>
            <person name="Bouchier C."/>
            <person name="Bouvet O."/>
            <person name="Calteau A."/>
            <person name="Chiapello H."/>
            <person name="Clermont O."/>
            <person name="Cruveiller S."/>
            <person name="Danchin A."/>
            <person name="Diard M."/>
            <person name="Dossat C."/>
            <person name="Karoui M.E."/>
            <person name="Frapy E."/>
            <person name="Garry L."/>
            <person name="Ghigo J.M."/>
            <person name="Gilles A.M."/>
            <person name="Johnson J."/>
            <person name="Le Bouguenec C."/>
            <person name="Lescat M."/>
            <person name="Mangenot S."/>
            <person name="Martinez-Jehanne V."/>
            <person name="Matic I."/>
            <person name="Nassif X."/>
            <person name="Oztas S."/>
            <person name="Petit M.A."/>
            <person name="Pichon C."/>
            <person name="Rouy Z."/>
            <person name="Ruf C.S."/>
            <person name="Schneider D."/>
            <person name="Tourret J."/>
            <person name="Vacherie B."/>
            <person name="Vallenet D."/>
            <person name="Medigue C."/>
            <person name="Rocha E.P.C."/>
            <person name="Denamur E."/>
        </authorList>
    </citation>
    <scope>NUCLEOTIDE SEQUENCE [LARGE SCALE GENOMIC DNA]</scope>
    <source>
        <strain evidence="2">ATCC 35469 / DSM 13698 / BCRC 15582 / CCUG 18766 / IAM 14443 / JCM 21226 / LMG 7866 / NBRC 102419 / NCTC 12128 / CDC 0568-73</strain>
    </source>
</reference>
<sequence length="141" mass="16274">MNCSCNDSNQKISIWRITTKAISHEENIMTVIVYGKSTFAGNAKTRRHERRRKLAIERDAICNIIDSIFSTDSEEPVQEAPRKRLSLSEKAISLGSLRCKKSEEVERKQNRIYYRKPRSEMGVTCSGRQKQRGKSIPAYYD</sequence>
<dbReference type="Pfam" id="PF25694">
    <property type="entry name" value="N_peptide"/>
    <property type="match status" value="1"/>
</dbReference>
<accession>B7LUC3</accession>
<dbReference type="InterPro" id="IPR057902">
    <property type="entry name" value="N_peptide"/>
</dbReference>
<keyword evidence="2" id="KW-1185">Reference proteome</keyword>